<reference evidence="2" key="1">
    <citation type="submission" date="2021-01" db="EMBL/GenBank/DDBJ databases">
        <title>Whole genome shotgun sequence of Virgisporangium aurantiacum NBRC 16421.</title>
        <authorList>
            <person name="Komaki H."/>
            <person name="Tamura T."/>
        </authorList>
    </citation>
    <scope>NUCLEOTIDE SEQUENCE</scope>
    <source>
        <strain evidence="2">NBRC 16421</strain>
    </source>
</reference>
<keyword evidence="3" id="KW-1185">Reference proteome</keyword>
<dbReference type="Proteomes" id="UP000612585">
    <property type="component" value="Unassembled WGS sequence"/>
</dbReference>
<evidence type="ECO:0000313" key="2">
    <source>
        <dbReference type="EMBL" id="GIJ56160.1"/>
    </source>
</evidence>
<proteinExistence type="predicted"/>
<organism evidence="2 3">
    <name type="scientific">Virgisporangium aurantiacum</name>
    <dbReference type="NCBI Taxonomy" id="175570"/>
    <lineage>
        <taxon>Bacteria</taxon>
        <taxon>Bacillati</taxon>
        <taxon>Actinomycetota</taxon>
        <taxon>Actinomycetes</taxon>
        <taxon>Micromonosporales</taxon>
        <taxon>Micromonosporaceae</taxon>
        <taxon>Virgisporangium</taxon>
    </lineage>
</organism>
<feature type="compositionally biased region" description="Basic and acidic residues" evidence="1">
    <location>
        <begin position="180"/>
        <end position="198"/>
    </location>
</feature>
<evidence type="ECO:0000256" key="1">
    <source>
        <dbReference type="SAM" id="MobiDB-lite"/>
    </source>
</evidence>
<feature type="region of interest" description="Disordered" evidence="1">
    <location>
        <begin position="180"/>
        <end position="233"/>
    </location>
</feature>
<evidence type="ECO:0000313" key="3">
    <source>
        <dbReference type="Proteomes" id="UP000612585"/>
    </source>
</evidence>
<sequence length="233" mass="26526">MTDEQLPHGFTITELDATAAKAAHTSPWRQVAFRQRVDIAQFAILELLYAADDRPGFWILVKAGQRAIHSYAVKELHHRGLIARTGAPGGVPITRYWTYWQALAAATESHEDRIVEAVAVHQILSTLRPAYLRVIRALADHDDYSLAAESLNKARHGFITTLYIARRLCRELWHEHETPSQIWGHDHRSARTRREGHGSKSITVTTVRRRRSSRRRASQQPSTSHLSDSEDDM</sequence>
<comment type="caution">
    <text evidence="2">The sequence shown here is derived from an EMBL/GenBank/DDBJ whole genome shotgun (WGS) entry which is preliminary data.</text>
</comment>
<dbReference type="EMBL" id="BOPG01000023">
    <property type="protein sequence ID" value="GIJ56160.1"/>
    <property type="molecule type" value="Genomic_DNA"/>
</dbReference>
<name>A0A8J3Z6H6_9ACTN</name>
<protein>
    <submittedName>
        <fullName evidence="2">Uncharacterized protein</fullName>
    </submittedName>
</protein>
<accession>A0A8J3Z6H6</accession>
<gene>
    <name evidence="2" type="ORF">Vau01_036760</name>
</gene>
<dbReference type="AlphaFoldDB" id="A0A8J3Z6H6"/>
<dbReference type="RefSeq" id="WP_203993992.1">
    <property type="nucleotide sequence ID" value="NZ_BOPG01000023.1"/>
</dbReference>
<feature type="compositionally biased region" description="Basic residues" evidence="1">
    <location>
        <begin position="207"/>
        <end position="217"/>
    </location>
</feature>